<feature type="signal peptide" evidence="1">
    <location>
        <begin position="1"/>
        <end position="20"/>
    </location>
</feature>
<keyword evidence="3" id="KW-1185">Reference proteome</keyword>
<gene>
    <name evidence="2" type="ORF">AB0K40_38940</name>
</gene>
<reference evidence="2 3" key="1">
    <citation type="submission" date="2024-06" db="EMBL/GenBank/DDBJ databases">
        <title>The Natural Products Discovery Center: Release of the First 8490 Sequenced Strains for Exploring Actinobacteria Biosynthetic Diversity.</title>
        <authorList>
            <person name="Kalkreuter E."/>
            <person name="Kautsar S.A."/>
            <person name="Yang D."/>
            <person name="Bader C.D."/>
            <person name="Teijaro C.N."/>
            <person name="Fluegel L."/>
            <person name="Davis C.M."/>
            <person name="Simpson J.R."/>
            <person name="Lauterbach L."/>
            <person name="Steele A.D."/>
            <person name="Gui C."/>
            <person name="Meng S."/>
            <person name="Li G."/>
            <person name="Viehrig K."/>
            <person name="Ye F."/>
            <person name="Su P."/>
            <person name="Kiefer A.F."/>
            <person name="Nichols A."/>
            <person name="Cepeda A.J."/>
            <person name="Yan W."/>
            <person name="Fan B."/>
            <person name="Jiang Y."/>
            <person name="Adhikari A."/>
            <person name="Zheng C.-J."/>
            <person name="Schuster L."/>
            <person name="Cowan T.M."/>
            <person name="Smanski M.J."/>
            <person name="Chevrette M.G."/>
            <person name="De Carvalho L.P.S."/>
            <person name="Shen B."/>
        </authorList>
    </citation>
    <scope>NUCLEOTIDE SEQUENCE [LARGE SCALE GENOMIC DNA]</scope>
    <source>
        <strain evidence="2 3">NPDC049574</strain>
    </source>
</reference>
<feature type="chain" id="PRO_5045493642" evidence="1">
    <location>
        <begin position="21"/>
        <end position="128"/>
    </location>
</feature>
<sequence>MLRRALAGCLALAAAGLVTAAGSAAHADIKAPNARAGAIVDSYGAVIDGKNVIRSWRPSEGSYCVQIAPPIDTRDALILLTSRTEGRVPSIAYRFPSQQCDNQPNTVAVRVLSTAGKSANGGFDLLIP</sequence>
<evidence type="ECO:0000313" key="3">
    <source>
        <dbReference type="Proteomes" id="UP001552427"/>
    </source>
</evidence>
<accession>A0ABV3HG39</accession>
<evidence type="ECO:0000256" key="1">
    <source>
        <dbReference type="SAM" id="SignalP"/>
    </source>
</evidence>
<keyword evidence="1" id="KW-0732">Signal</keyword>
<evidence type="ECO:0000313" key="2">
    <source>
        <dbReference type="EMBL" id="MEV4291518.1"/>
    </source>
</evidence>
<dbReference type="Proteomes" id="UP001552427">
    <property type="component" value="Unassembled WGS sequence"/>
</dbReference>
<dbReference type="RefSeq" id="WP_364460232.1">
    <property type="nucleotide sequence ID" value="NZ_JBFARM010000014.1"/>
</dbReference>
<name>A0ABV3HG39_9ACTN</name>
<comment type="caution">
    <text evidence="2">The sequence shown here is derived from an EMBL/GenBank/DDBJ whole genome shotgun (WGS) entry which is preliminary data.</text>
</comment>
<organism evidence="2 3">
    <name type="scientific">Nonomuraea bangladeshensis</name>
    <dbReference type="NCBI Taxonomy" id="404385"/>
    <lineage>
        <taxon>Bacteria</taxon>
        <taxon>Bacillati</taxon>
        <taxon>Actinomycetota</taxon>
        <taxon>Actinomycetes</taxon>
        <taxon>Streptosporangiales</taxon>
        <taxon>Streptosporangiaceae</taxon>
        <taxon>Nonomuraea</taxon>
    </lineage>
</organism>
<protein>
    <submittedName>
        <fullName evidence="2">Uncharacterized protein</fullName>
    </submittedName>
</protein>
<proteinExistence type="predicted"/>
<dbReference type="EMBL" id="JBFARM010000014">
    <property type="protein sequence ID" value="MEV4291518.1"/>
    <property type="molecule type" value="Genomic_DNA"/>
</dbReference>